<feature type="transmembrane region" description="Helical" evidence="1">
    <location>
        <begin position="9"/>
        <end position="29"/>
    </location>
</feature>
<name>A0ABS2E637_9FIRM</name>
<evidence type="ECO:0000256" key="1">
    <source>
        <dbReference type="SAM" id="Phobius"/>
    </source>
</evidence>
<gene>
    <name evidence="2" type="ORF">H7U36_02970</name>
</gene>
<dbReference type="EMBL" id="JACLYY010000002">
    <property type="protein sequence ID" value="MBM6737075.1"/>
    <property type="molecule type" value="Genomic_DNA"/>
</dbReference>
<evidence type="ECO:0000313" key="3">
    <source>
        <dbReference type="Proteomes" id="UP000716906"/>
    </source>
</evidence>
<feature type="transmembrane region" description="Helical" evidence="1">
    <location>
        <begin position="76"/>
        <end position="96"/>
    </location>
</feature>
<dbReference type="PANTHER" id="PTHR40078:SF1">
    <property type="entry name" value="INTEGRAL MEMBRANE PROTEIN"/>
    <property type="match status" value="1"/>
</dbReference>
<dbReference type="PANTHER" id="PTHR40078">
    <property type="entry name" value="INTEGRAL MEMBRANE PROTEIN-RELATED"/>
    <property type="match status" value="1"/>
</dbReference>
<evidence type="ECO:0000313" key="2">
    <source>
        <dbReference type="EMBL" id="MBM6737075.1"/>
    </source>
</evidence>
<keyword evidence="1" id="KW-0812">Transmembrane</keyword>
<organism evidence="2 3">
    <name type="scientific">Faecalicatena fissicatena</name>
    <dbReference type="NCBI Taxonomy" id="290055"/>
    <lineage>
        <taxon>Bacteria</taxon>
        <taxon>Bacillati</taxon>
        <taxon>Bacillota</taxon>
        <taxon>Clostridia</taxon>
        <taxon>Lachnospirales</taxon>
        <taxon>Lachnospiraceae</taxon>
        <taxon>Faecalicatena</taxon>
    </lineage>
</organism>
<protein>
    <submittedName>
        <fullName evidence="2">Tat pathway signal sequence</fullName>
    </submittedName>
</protein>
<keyword evidence="3" id="KW-1185">Reference proteome</keyword>
<feature type="transmembrane region" description="Helical" evidence="1">
    <location>
        <begin position="102"/>
        <end position="127"/>
    </location>
</feature>
<keyword evidence="1" id="KW-0472">Membrane</keyword>
<dbReference type="Pfam" id="PF19700">
    <property type="entry name" value="DUF6198"/>
    <property type="match status" value="1"/>
</dbReference>
<accession>A0ABS2E637</accession>
<dbReference type="Proteomes" id="UP000716906">
    <property type="component" value="Unassembled WGS sequence"/>
</dbReference>
<feature type="transmembrane region" description="Helical" evidence="1">
    <location>
        <begin position="160"/>
        <end position="191"/>
    </location>
</feature>
<proteinExistence type="predicted"/>
<feature type="transmembrane region" description="Helical" evidence="1">
    <location>
        <begin position="49"/>
        <end position="69"/>
    </location>
</feature>
<sequence>MKNEKTRRILMTVCGITLNGIAVGMFNFSDFGMDPFQVFAHGVWNLTSIGFGTFYMILNLILLAAMFFMDRAKIGLGTFINLFLLGYVAEFSGWVWDTLFPHPGLALKCVFLVAGVLLVSLAAALYFTADLGVSTYDVIALYLDAHTRFQFQYLRITTDVICVVIGFSLHATVGIGTVITAFFMGPVIAFFRRHVSEPLRYGKKRAARA</sequence>
<dbReference type="RefSeq" id="WP_052083828.1">
    <property type="nucleotide sequence ID" value="NZ_JACLYY010000002.1"/>
</dbReference>
<dbReference type="InterPro" id="IPR038750">
    <property type="entry name" value="YczE/YyaS-like"/>
</dbReference>
<keyword evidence="1" id="KW-1133">Transmembrane helix</keyword>
<comment type="caution">
    <text evidence="2">The sequence shown here is derived from an EMBL/GenBank/DDBJ whole genome shotgun (WGS) entry which is preliminary data.</text>
</comment>
<reference evidence="2 3" key="1">
    <citation type="journal article" date="2021" name="Sci. Rep.">
        <title>The distribution of antibiotic resistance genes in chicken gut microbiota commensals.</title>
        <authorList>
            <person name="Juricova H."/>
            <person name="Matiasovicova J."/>
            <person name="Kubasova T."/>
            <person name="Cejkova D."/>
            <person name="Rychlik I."/>
        </authorList>
    </citation>
    <scope>NUCLEOTIDE SEQUENCE [LARGE SCALE GENOMIC DNA]</scope>
    <source>
        <strain evidence="2 3">An773</strain>
    </source>
</reference>